<proteinExistence type="predicted"/>
<evidence type="ECO:0000256" key="2">
    <source>
        <dbReference type="ARBA" id="ARBA00022833"/>
    </source>
</evidence>
<sequence>KIDERELPVLLHPTAPYGSKQVNFAKERILMPVAGFMYDTTLAVSRMVLNGFFERYTKLKLIASHGGGYLPFIHGRIDVFFNEETLVKMPLPMKPSEYLEERIYYDAIVYDKGALDLVIQVAGPEKVMFGTDQPMPNDVPKLKGIVGSRSSNERDDILSRNAQRIFNL</sequence>
<comment type="catalytic activity">
    <reaction evidence="4">
        <text>6-methylsalicylate + H(+) = 3-methylphenol + CO2</text>
        <dbReference type="Rhea" id="RHEA:23112"/>
        <dbReference type="ChEBI" id="CHEBI:15378"/>
        <dbReference type="ChEBI" id="CHEBI:16526"/>
        <dbReference type="ChEBI" id="CHEBI:17231"/>
        <dbReference type="ChEBI" id="CHEBI:36658"/>
        <dbReference type="EC" id="4.1.1.52"/>
    </reaction>
    <physiologicalReaction direction="left-to-right" evidence="4">
        <dbReference type="Rhea" id="RHEA:23113"/>
    </physiologicalReaction>
</comment>
<dbReference type="InterPro" id="IPR032466">
    <property type="entry name" value="Metal_Hydrolase"/>
</dbReference>
<dbReference type="InterPro" id="IPR032465">
    <property type="entry name" value="ACMSD"/>
</dbReference>
<dbReference type="SUPFAM" id="SSF51556">
    <property type="entry name" value="Metallo-dependent hydrolases"/>
    <property type="match status" value="1"/>
</dbReference>
<organism evidence="7">
    <name type="scientific">marine metagenome</name>
    <dbReference type="NCBI Taxonomy" id="408172"/>
    <lineage>
        <taxon>unclassified sequences</taxon>
        <taxon>metagenomes</taxon>
        <taxon>ecological metagenomes</taxon>
    </lineage>
</organism>
<evidence type="ECO:0000256" key="5">
    <source>
        <dbReference type="ARBA" id="ARBA00038889"/>
    </source>
</evidence>
<accession>A0A382MEF4</accession>
<dbReference type="EC" id="4.1.1.52" evidence="5"/>
<dbReference type="PANTHER" id="PTHR21240:SF29">
    <property type="entry name" value="AMIDOHYDROLASE-RELATED DOMAIN-CONTAINING PROTEIN"/>
    <property type="match status" value="1"/>
</dbReference>
<keyword evidence="2" id="KW-0862">Zinc</keyword>
<dbReference type="InterPro" id="IPR006680">
    <property type="entry name" value="Amidohydro-rel"/>
</dbReference>
<dbReference type="GO" id="GO:0046872">
    <property type="term" value="F:metal ion binding"/>
    <property type="evidence" value="ECO:0007669"/>
    <property type="project" value="UniProtKB-KW"/>
</dbReference>
<evidence type="ECO:0000256" key="1">
    <source>
        <dbReference type="ARBA" id="ARBA00022723"/>
    </source>
</evidence>
<dbReference type="GO" id="GO:0016787">
    <property type="term" value="F:hydrolase activity"/>
    <property type="evidence" value="ECO:0007669"/>
    <property type="project" value="InterPro"/>
</dbReference>
<feature type="domain" description="Amidohydrolase-related" evidence="6">
    <location>
        <begin position="2"/>
        <end position="168"/>
    </location>
</feature>
<evidence type="ECO:0000256" key="4">
    <source>
        <dbReference type="ARBA" id="ARBA00036832"/>
    </source>
</evidence>
<dbReference type="Pfam" id="PF04909">
    <property type="entry name" value="Amidohydro_2"/>
    <property type="match status" value="1"/>
</dbReference>
<name>A0A382MEF4_9ZZZZ</name>
<dbReference type="AlphaFoldDB" id="A0A382MEF4"/>
<evidence type="ECO:0000313" key="7">
    <source>
        <dbReference type="EMBL" id="SVC45621.1"/>
    </source>
</evidence>
<dbReference type="EMBL" id="UINC01092226">
    <property type="protein sequence ID" value="SVC45621.1"/>
    <property type="molecule type" value="Genomic_DNA"/>
</dbReference>
<evidence type="ECO:0000259" key="6">
    <source>
        <dbReference type="Pfam" id="PF04909"/>
    </source>
</evidence>
<dbReference type="GO" id="GO:0019748">
    <property type="term" value="P:secondary metabolic process"/>
    <property type="evidence" value="ECO:0007669"/>
    <property type="project" value="TreeGrafter"/>
</dbReference>
<dbReference type="GO" id="GO:0047596">
    <property type="term" value="F:6-methylsalicylate decarboxylase activity"/>
    <property type="evidence" value="ECO:0007669"/>
    <property type="project" value="UniProtKB-EC"/>
</dbReference>
<feature type="non-terminal residue" evidence="7">
    <location>
        <position position="1"/>
    </location>
</feature>
<dbReference type="PANTHER" id="PTHR21240">
    <property type="entry name" value="2-AMINO-3-CARBOXYLMUCONATE-6-SEMIALDEHYDE DECARBOXYLASE"/>
    <property type="match status" value="1"/>
</dbReference>
<evidence type="ECO:0000256" key="3">
    <source>
        <dbReference type="ARBA" id="ARBA00023239"/>
    </source>
</evidence>
<protein>
    <recommendedName>
        <fullName evidence="5">6-methylsalicylate decarboxylase</fullName>
        <ecNumber evidence="5">4.1.1.52</ecNumber>
    </recommendedName>
</protein>
<dbReference type="GO" id="GO:0005829">
    <property type="term" value="C:cytosol"/>
    <property type="evidence" value="ECO:0007669"/>
    <property type="project" value="TreeGrafter"/>
</dbReference>
<keyword evidence="1" id="KW-0479">Metal-binding</keyword>
<gene>
    <name evidence="7" type="ORF">METZ01_LOCUS298475</name>
</gene>
<keyword evidence="3" id="KW-0456">Lyase</keyword>
<reference evidence="7" key="1">
    <citation type="submission" date="2018-05" db="EMBL/GenBank/DDBJ databases">
        <authorList>
            <person name="Lanie J.A."/>
            <person name="Ng W.-L."/>
            <person name="Kazmierczak K.M."/>
            <person name="Andrzejewski T.M."/>
            <person name="Davidsen T.M."/>
            <person name="Wayne K.J."/>
            <person name="Tettelin H."/>
            <person name="Glass J.I."/>
            <person name="Rusch D."/>
            <person name="Podicherti R."/>
            <person name="Tsui H.-C.T."/>
            <person name="Winkler M.E."/>
        </authorList>
    </citation>
    <scope>NUCLEOTIDE SEQUENCE</scope>
</reference>
<dbReference type="Gene3D" id="3.20.20.140">
    <property type="entry name" value="Metal-dependent hydrolases"/>
    <property type="match status" value="1"/>
</dbReference>